<keyword evidence="2" id="KW-1185">Reference proteome</keyword>
<dbReference type="RefSeq" id="WP_108209854.1">
    <property type="nucleotide sequence ID" value="NZ_QBKI01000001.1"/>
</dbReference>
<name>A0A2T5YSH1_9BACT</name>
<dbReference type="Proteomes" id="UP000244225">
    <property type="component" value="Unassembled WGS sequence"/>
</dbReference>
<gene>
    <name evidence="1" type="ORF">C8N40_10189</name>
</gene>
<dbReference type="AlphaFoldDB" id="A0A2T5YSH1"/>
<evidence type="ECO:0000313" key="2">
    <source>
        <dbReference type="Proteomes" id="UP000244225"/>
    </source>
</evidence>
<comment type="caution">
    <text evidence="1">The sequence shown here is derived from an EMBL/GenBank/DDBJ whole genome shotgun (WGS) entry which is preliminary data.</text>
</comment>
<organism evidence="1 2">
    <name type="scientific">Pontibacter mucosus</name>
    <dbReference type="NCBI Taxonomy" id="1649266"/>
    <lineage>
        <taxon>Bacteria</taxon>
        <taxon>Pseudomonadati</taxon>
        <taxon>Bacteroidota</taxon>
        <taxon>Cytophagia</taxon>
        <taxon>Cytophagales</taxon>
        <taxon>Hymenobacteraceae</taxon>
        <taxon>Pontibacter</taxon>
    </lineage>
</organism>
<protein>
    <submittedName>
        <fullName evidence="1">Uncharacterized protein</fullName>
    </submittedName>
</protein>
<proteinExistence type="predicted"/>
<evidence type="ECO:0000313" key="1">
    <source>
        <dbReference type="EMBL" id="PTX22267.1"/>
    </source>
</evidence>
<reference evidence="1 2" key="1">
    <citation type="submission" date="2018-04" db="EMBL/GenBank/DDBJ databases">
        <title>Genomic Encyclopedia of Archaeal and Bacterial Type Strains, Phase II (KMG-II): from individual species to whole genera.</title>
        <authorList>
            <person name="Goeker M."/>
        </authorList>
    </citation>
    <scope>NUCLEOTIDE SEQUENCE [LARGE SCALE GENOMIC DNA]</scope>
    <source>
        <strain evidence="1 2">DSM 100162</strain>
    </source>
</reference>
<accession>A0A2T5YSH1</accession>
<sequence>MKNKKRFALSESIADNQKWLILLNIYLEQADFAEFNVLYDPSNLLPELEALEQDLVEAGKRNDKFYASGTSRKYRLSSRVKDLILSKPYNAWRNYQFEDLSLLKDGMEILATITHENYIFARMSEQERAELNGQGFEFGALQEIKE</sequence>
<dbReference type="OrthoDB" id="880503at2"/>
<dbReference type="EMBL" id="QBKI01000001">
    <property type="protein sequence ID" value="PTX22267.1"/>
    <property type="molecule type" value="Genomic_DNA"/>
</dbReference>